<sequence length="101" mass="11328">MHGALRKLAVTVNEERSRAFSWELVELLPDGAWSVVAVGDRPVRTYHLAMAEGLRELQRMVLDLDLGPREPVHDAEDGARPTRNTFGFGFGLPKYGHRDDS</sequence>
<dbReference type="EMBL" id="QFPP01000010">
    <property type="protein sequence ID" value="PZQ77794.1"/>
    <property type="molecule type" value="Genomic_DNA"/>
</dbReference>
<accession>A0A2W5QLH6</accession>
<dbReference type="Proteomes" id="UP000249135">
    <property type="component" value="Unassembled WGS sequence"/>
</dbReference>
<comment type="caution">
    <text evidence="1">The sequence shown here is derived from an EMBL/GenBank/DDBJ whole genome shotgun (WGS) entry which is preliminary data.</text>
</comment>
<dbReference type="AlphaFoldDB" id="A0A2W5QLH6"/>
<gene>
    <name evidence="1" type="ORF">DI563_02620</name>
</gene>
<protein>
    <submittedName>
        <fullName evidence="1">Uncharacterized protein</fullName>
    </submittedName>
</protein>
<name>A0A2W5QLH6_VARPD</name>
<reference evidence="1 2" key="1">
    <citation type="submission" date="2017-08" db="EMBL/GenBank/DDBJ databases">
        <title>Infants hospitalized years apart are colonized by the same room-sourced microbial strains.</title>
        <authorList>
            <person name="Brooks B."/>
            <person name="Olm M.R."/>
            <person name="Firek B.A."/>
            <person name="Baker R."/>
            <person name="Thomas B.C."/>
            <person name="Morowitz M.J."/>
            <person name="Banfield J.F."/>
        </authorList>
    </citation>
    <scope>NUCLEOTIDE SEQUENCE [LARGE SCALE GENOMIC DNA]</scope>
    <source>
        <strain evidence="1">S2_005_003_R2_41</strain>
    </source>
</reference>
<evidence type="ECO:0000313" key="2">
    <source>
        <dbReference type="Proteomes" id="UP000249135"/>
    </source>
</evidence>
<evidence type="ECO:0000313" key="1">
    <source>
        <dbReference type="EMBL" id="PZQ77794.1"/>
    </source>
</evidence>
<organism evidence="1 2">
    <name type="scientific">Variovorax paradoxus</name>
    <dbReference type="NCBI Taxonomy" id="34073"/>
    <lineage>
        <taxon>Bacteria</taxon>
        <taxon>Pseudomonadati</taxon>
        <taxon>Pseudomonadota</taxon>
        <taxon>Betaproteobacteria</taxon>
        <taxon>Burkholderiales</taxon>
        <taxon>Comamonadaceae</taxon>
        <taxon>Variovorax</taxon>
    </lineage>
</organism>
<proteinExistence type="predicted"/>